<gene>
    <name evidence="3" type="ORF">GRQ65_12130</name>
</gene>
<comment type="similarity">
    <text evidence="1">Belongs to the ROK (NagC/XylR) family.</text>
</comment>
<dbReference type="InterPro" id="IPR043129">
    <property type="entry name" value="ATPase_NBD"/>
</dbReference>
<dbReference type="RefSeq" id="WP_160878204.1">
    <property type="nucleotide sequence ID" value="NZ_WUEK01000006.1"/>
</dbReference>
<dbReference type="GO" id="GO:0003700">
    <property type="term" value="F:DNA-binding transcription factor activity"/>
    <property type="evidence" value="ECO:0007669"/>
    <property type="project" value="InterPro"/>
</dbReference>
<dbReference type="InterPro" id="IPR036390">
    <property type="entry name" value="WH_DNA-bd_sf"/>
</dbReference>
<dbReference type="CDD" id="cd24076">
    <property type="entry name" value="ASKHA_ATPase_ROK_BsXylR-like"/>
    <property type="match status" value="1"/>
</dbReference>
<dbReference type="Pfam" id="PF00480">
    <property type="entry name" value="ROK"/>
    <property type="match status" value="1"/>
</dbReference>
<name>A0A6L7EWT9_9ACTN</name>
<dbReference type="InterPro" id="IPR000835">
    <property type="entry name" value="HTH_MarR-typ"/>
</dbReference>
<dbReference type="InterPro" id="IPR000600">
    <property type="entry name" value="ROK"/>
</dbReference>
<dbReference type="Gene3D" id="1.10.10.10">
    <property type="entry name" value="Winged helix-like DNA-binding domain superfamily/Winged helix DNA-binding domain"/>
    <property type="match status" value="1"/>
</dbReference>
<evidence type="ECO:0000313" key="3">
    <source>
        <dbReference type="EMBL" id="MXG90296.1"/>
    </source>
</evidence>
<protein>
    <submittedName>
        <fullName evidence="3">ROK family protein</fullName>
    </submittedName>
</protein>
<sequence length="417" mass="43883">MRSIETGEPGHSADQVTVRRTNLALVLRHLRAEGPRSRATVAAELGLTRSAVSQLVAELAERGLVREGRREHGSVGRPGTTVELAGHGIAGLGAELNVNHVNTIALDLAGEVLSERQVALDARTAPAEEVVERLVELVERTVADLARRDVQPVGLTVGVAGLVDEDGVLTHGPNLGWRDVPVGPMLRERLRPAYDVRVDNEGNLAALAEATPGDPDRRDVLVIFGEVGVGGGIVADGRLLRGRQGYAGEFGHMIVEPQGRRCGCGRVGCWETVAGLRALLDQAADPDDPVRDPSLSLDQRLTEINRRADLGDTRTLAALDQVGRWVGVGAAVLANALNPAAIVLSGYFAAVGHHMRSAIETALVDGVLAPGAGGTRVELSTLGFTASVRGGAQAALETVFADPARVERRPLARGALR</sequence>
<dbReference type="SUPFAM" id="SSF53067">
    <property type="entry name" value="Actin-like ATPase domain"/>
    <property type="match status" value="2"/>
</dbReference>
<dbReference type="PANTHER" id="PTHR18964">
    <property type="entry name" value="ROK (REPRESSOR, ORF, KINASE) FAMILY"/>
    <property type="match status" value="1"/>
</dbReference>
<keyword evidence="4" id="KW-1185">Reference proteome</keyword>
<dbReference type="EMBL" id="WUEK01000006">
    <property type="protein sequence ID" value="MXG90296.1"/>
    <property type="molecule type" value="Genomic_DNA"/>
</dbReference>
<dbReference type="SUPFAM" id="SSF46785">
    <property type="entry name" value="Winged helix' DNA-binding domain"/>
    <property type="match status" value="1"/>
</dbReference>
<proteinExistence type="inferred from homology"/>
<dbReference type="Proteomes" id="UP000473325">
    <property type="component" value="Unassembled WGS sequence"/>
</dbReference>
<dbReference type="Pfam" id="PF12802">
    <property type="entry name" value="MarR_2"/>
    <property type="match status" value="1"/>
</dbReference>
<comment type="caution">
    <text evidence="3">The sequence shown here is derived from an EMBL/GenBank/DDBJ whole genome shotgun (WGS) entry which is preliminary data.</text>
</comment>
<evidence type="ECO:0000256" key="1">
    <source>
        <dbReference type="ARBA" id="ARBA00006479"/>
    </source>
</evidence>
<evidence type="ECO:0000313" key="4">
    <source>
        <dbReference type="Proteomes" id="UP000473325"/>
    </source>
</evidence>
<dbReference type="AlphaFoldDB" id="A0A6L7EWT9"/>
<evidence type="ECO:0000259" key="2">
    <source>
        <dbReference type="Pfam" id="PF12802"/>
    </source>
</evidence>
<dbReference type="PANTHER" id="PTHR18964:SF149">
    <property type="entry name" value="BIFUNCTIONAL UDP-N-ACETYLGLUCOSAMINE 2-EPIMERASE_N-ACETYLMANNOSAMINE KINASE"/>
    <property type="match status" value="1"/>
</dbReference>
<reference evidence="3 4" key="1">
    <citation type="submission" date="2019-12" db="EMBL/GenBank/DDBJ databases">
        <authorList>
            <person name="Kun Z."/>
        </authorList>
    </citation>
    <scope>NUCLEOTIDE SEQUENCE [LARGE SCALE GENOMIC DNA]</scope>
    <source>
        <strain evidence="3 4">YIM 123512</strain>
    </source>
</reference>
<dbReference type="Gene3D" id="3.30.420.40">
    <property type="match status" value="2"/>
</dbReference>
<accession>A0A6L7EWT9</accession>
<dbReference type="InterPro" id="IPR036388">
    <property type="entry name" value="WH-like_DNA-bd_sf"/>
</dbReference>
<feature type="domain" description="HTH marR-type" evidence="2">
    <location>
        <begin position="25"/>
        <end position="70"/>
    </location>
</feature>
<organism evidence="3 4">
    <name type="scientific">Nocardioides flavescens</name>
    <dbReference type="NCBI Taxonomy" id="2691959"/>
    <lineage>
        <taxon>Bacteria</taxon>
        <taxon>Bacillati</taxon>
        <taxon>Actinomycetota</taxon>
        <taxon>Actinomycetes</taxon>
        <taxon>Propionibacteriales</taxon>
        <taxon>Nocardioidaceae</taxon>
        <taxon>Nocardioides</taxon>
    </lineage>
</organism>